<dbReference type="RefSeq" id="WP_301588145.1">
    <property type="nucleotide sequence ID" value="NZ_JAPFQI010000001.1"/>
</dbReference>
<protein>
    <submittedName>
        <fullName evidence="2">SGNH/GDSL hydrolase family protein</fullName>
    </submittedName>
</protein>
<dbReference type="InterPro" id="IPR057572">
    <property type="entry name" value="NonGDSL"/>
</dbReference>
<keyword evidence="3" id="KW-1185">Reference proteome</keyword>
<reference evidence="2 3" key="1">
    <citation type="submission" date="2022-10" db="EMBL/GenBank/DDBJ databases">
        <title>Roseococcus glaciei nov., sp. nov., isolated from glacier.</title>
        <authorList>
            <person name="Liu Q."/>
            <person name="Xin Y.-H."/>
        </authorList>
    </citation>
    <scope>NUCLEOTIDE SEQUENCE [LARGE SCALE GENOMIC DNA]</scope>
    <source>
        <strain evidence="2 3">MDT2-1-1</strain>
    </source>
</reference>
<dbReference type="Proteomes" id="UP001526430">
    <property type="component" value="Unassembled WGS sequence"/>
</dbReference>
<accession>A0ABT3NQU3</accession>
<keyword evidence="1" id="KW-0732">Signal</keyword>
<comment type="caution">
    <text evidence="2">The sequence shown here is derived from an EMBL/GenBank/DDBJ whole genome shotgun (WGS) entry which is preliminary data.</text>
</comment>
<gene>
    <name evidence="2" type="ORF">OF850_02680</name>
</gene>
<keyword evidence="2" id="KW-0378">Hydrolase</keyword>
<dbReference type="Pfam" id="PF25182">
    <property type="entry name" value="NonGDSL"/>
    <property type="match status" value="1"/>
</dbReference>
<evidence type="ECO:0000313" key="2">
    <source>
        <dbReference type="EMBL" id="MCW8084521.1"/>
    </source>
</evidence>
<dbReference type="SUPFAM" id="SSF52266">
    <property type="entry name" value="SGNH hydrolase"/>
    <property type="match status" value="1"/>
</dbReference>
<dbReference type="CDD" id="cd00229">
    <property type="entry name" value="SGNH_hydrolase"/>
    <property type="match status" value="1"/>
</dbReference>
<dbReference type="InterPro" id="IPR036514">
    <property type="entry name" value="SGNH_hydro_sf"/>
</dbReference>
<organism evidence="2 3">
    <name type="scientific">Sabulicella glaciei</name>
    <dbReference type="NCBI Taxonomy" id="2984948"/>
    <lineage>
        <taxon>Bacteria</taxon>
        <taxon>Pseudomonadati</taxon>
        <taxon>Pseudomonadota</taxon>
        <taxon>Alphaproteobacteria</taxon>
        <taxon>Acetobacterales</taxon>
        <taxon>Acetobacteraceae</taxon>
        <taxon>Sabulicella</taxon>
    </lineage>
</organism>
<evidence type="ECO:0000313" key="3">
    <source>
        <dbReference type="Proteomes" id="UP001526430"/>
    </source>
</evidence>
<evidence type="ECO:0000256" key="1">
    <source>
        <dbReference type="SAM" id="SignalP"/>
    </source>
</evidence>
<feature type="signal peptide" evidence="1">
    <location>
        <begin position="1"/>
        <end position="18"/>
    </location>
</feature>
<dbReference type="Gene3D" id="3.40.50.1110">
    <property type="entry name" value="SGNH hydrolase"/>
    <property type="match status" value="1"/>
</dbReference>
<dbReference type="GO" id="GO:0016787">
    <property type="term" value="F:hydrolase activity"/>
    <property type="evidence" value="ECO:0007669"/>
    <property type="project" value="UniProtKB-KW"/>
</dbReference>
<proteinExistence type="predicted"/>
<sequence length="243" mass="26071">MRACALLLLLLFAGPALADPRCALPPDFLAGTRPLPVTTHALESRTLRVLVLGSASVTGPGGSGPDTSWPARLQVLLAEAFPGHTVEVAVRGGRGVTVQDHLALLRAEATSLAPALVIWQAGTVEAARGADLEEMGEALQAGLDRIRRRGADAILMEMQWSRFLRANANVEAYRDKLRLAAAGAGVTLFRRWELMEGWVDVGFLDIERTPAGERRAAVDRLNDCIARALALTVVDGVREAQLR</sequence>
<dbReference type="EMBL" id="JAPFQI010000001">
    <property type="protein sequence ID" value="MCW8084521.1"/>
    <property type="molecule type" value="Genomic_DNA"/>
</dbReference>
<feature type="chain" id="PRO_5047176133" evidence="1">
    <location>
        <begin position="19"/>
        <end position="243"/>
    </location>
</feature>
<name>A0ABT3NQU3_9PROT</name>